<dbReference type="EMBL" id="LSMT01000997">
    <property type="protein sequence ID" value="PFX13361.1"/>
    <property type="molecule type" value="Genomic_DNA"/>
</dbReference>
<dbReference type="InterPro" id="IPR050863">
    <property type="entry name" value="CenT-Element_Derived"/>
</dbReference>
<dbReference type="OrthoDB" id="10028801at2759"/>
<evidence type="ECO:0000313" key="4">
    <source>
        <dbReference type="Proteomes" id="UP000225706"/>
    </source>
</evidence>
<proteinExistence type="predicted"/>
<dbReference type="PANTHER" id="PTHR19303">
    <property type="entry name" value="TRANSPOSON"/>
    <property type="match status" value="1"/>
</dbReference>
<dbReference type="GO" id="GO:0003677">
    <property type="term" value="F:DNA binding"/>
    <property type="evidence" value="ECO:0007669"/>
    <property type="project" value="UniProtKB-KW"/>
</dbReference>
<organism evidence="3 4">
    <name type="scientific">Stylophora pistillata</name>
    <name type="common">Smooth cauliflower coral</name>
    <dbReference type="NCBI Taxonomy" id="50429"/>
    <lineage>
        <taxon>Eukaryota</taxon>
        <taxon>Metazoa</taxon>
        <taxon>Cnidaria</taxon>
        <taxon>Anthozoa</taxon>
        <taxon>Hexacorallia</taxon>
        <taxon>Scleractinia</taxon>
        <taxon>Astrocoeniina</taxon>
        <taxon>Pocilloporidae</taxon>
        <taxon>Stylophora</taxon>
    </lineage>
</organism>
<dbReference type="PROSITE" id="PS51253">
    <property type="entry name" value="HTH_CENPB"/>
    <property type="match status" value="1"/>
</dbReference>
<keyword evidence="1" id="KW-0238">DNA-binding</keyword>
<evidence type="ECO:0000259" key="2">
    <source>
        <dbReference type="PROSITE" id="PS51253"/>
    </source>
</evidence>
<dbReference type="SMART" id="SM00674">
    <property type="entry name" value="CENPB"/>
    <property type="match status" value="1"/>
</dbReference>
<evidence type="ECO:0000256" key="1">
    <source>
        <dbReference type="ARBA" id="ARBA00023125"/>
    </source>
</evidence>
<dbReference type="InterPro" id="IPR006600">
    <property type="entry name" value="HTH_CenpB_DNA-bd_dom"/>
</dbReference>
<dbReference type="SUPFAM" id="SSF46689">
    <property type="entry name" value="Homeodomain-like"/>
    <property type="match status" value="1"/>
</dbReference>
<dbReference type="Proteomes" id="UP000225706">
    <property type="component" value="Unassembled WGS sequence"/>
</dbReference>
<dbReference type="Pfam" id="PF03184">
    <property type="entry name" value="DDE_1"/>
    <property type="match status" value="1"/>
</dbReference>
<protein>
    <submittedName>
        <fullName evidence="3">Pogo transposable element with KRAB domain</fullName>
    </submittedName>
</protein>
<keyword evidence="4" id="KW-1185">Reference proteome</keyword>
<dbReference type="GO" id="GO:0005634">
    <property type="term" value="C:nucleus"/>
    <property type="evidence" value="ECO:0007669"/>
    <property type="project" value="TreeGrafter"/>
</dbReference>
<gene>
    <name evidence="3" type="primary">POGK</name>
    <name evidence="3" type="ORF">AWC38_SpisGene22556</name>
</gene>
<accession>A0A2B4R6V7</accession>
<comment type="caution">
    <text evidence="3">The sequence shown here is derived from an EMBL/GenBank/DDBJ whole genome shotgun (WGS) entry which is preliminary data.</text>
</comment>
<dbReference type="InterPro" id="IPR004875">
    <property type="entry name" value="DDE_SF_endonuclease_dom"/>
</dbReference>
<feature type="domain" description="HTH CENPB-type" evidence="2">
    <location>
        <begin position="166"/>
        <end position="241"/>
    </location>
</feature>
<dbReference type="Pfam" id="PF03221">
    <property type="entry name" value="HTH_Tnp_Tc5"/>
    <property type="match status" value="1"/>
</dbReference>
<dbReference type="AlphaFoldDB" id="A0A2B4R6V7"/>
<reference evidence="4" key="1">
    <citation type="journal article" date="2017" name="bioRxiv">
        <title>Comparative analysis of the genomes of Stylophora pistillata and Acropora digitifera provides evidence for extensive differences between species of corals.</title>
        <authorList>
            <person name="Voolstra C.R."/>
            <person name="Li Y."/>
            <person name="Liew Y.J."/>
            <person name="Baumgarten S."/>
            <person name="Zoccola D."/>
            <person name="Flot J.-F."/>
            <person name="Tambutte S."/>
            <person name="Allemand D."/>
            <person name="Aranda M."/>
        </authorList>
    </citation>
    <scope>NUCLEOTIDE SEQUENCE [LARGE SCALE GENOMIC DNA]</scope>
</reference>
<dbReference type="Gene3D" id="1.10.10.60">
    <property type="entry name" value="Homeodomain-like"/>
    <property type="match status" value="1"/>
</dbReference>
<name>A0A2B4R6V7_STYPI</name>
<sequence length="535" mass="61002">MQTWLSSTYLYHHLAGWGVATKALSSLCSITKFAKIALIEAMPSEVQIMTIGRPSNREKEECSKYKRYLDDCSVQLSKSTKFGRNKRSATRPNTTISIPWFFASTELEVVPTESSVSHNEETFVQEKEATMHGNLAAEREFGVSESNVRLWRKSKENLKKMPRLKRANRGKKAAWPELEVGLLEWITEKRNNGLAILPSLVRLKALDMAKNEKYGIPQGQFKAGNHWCQRFMKRNGLSLRQKTTLAQRLPDDYEEKIVRFHRYIIDLRKEHNYPLHVIANMDETPLTFDMPPNRTINNSGEKTIKIRTTGNEKNRITVVLTCAGDGSKLRPMVIFKRKTLPKVANKHGVVIAAQEKGWMDGEGMKTWIDKVWCSRRGGLGRRRSLLVCDAFEAHVTERVKTALTRENTNLAVIPGGLTSILQPLDVSLNKPFKDGVRKRWMEWMAEGIHEFTASGRQKKPSEELILSWIAGAWQDISEEMIESSFLKCGITNSLDGSEDDLVYEANDDCNNELDDSFARELFQSDSESEFEGFDM</sequence>
<dbReference type="PANTHER" id="PTHR19303:SF74">
    <property type="entry name" value="POGO TRANSPOSABLE ELEMENT WITH KRAB DOMAIN"/>
    <property type="match status" value="1"/>
</dbReference>
<dbReference type="InterPro" id="IPR009057">
    <property type="entry name" value="Homeodomain-like_sf"/>
</dbReference>
<evidence type="ECO:0000313" key="3">
    <source>
        <dbReference type="EMBL" id="PFX13361.1"/>
    </source>
</evidence>